<dbReference type="PANTHER" id="PTHR30203">
    <property type="entry name" value="OUTER MEMBRANE CATION EFFLUX PROTEIN"/>
    <property type="match status" value="1"/>
</dbReference>
<dbReference type="RefSeq" id="WP_197481587.1">
    <property type="nucleotide sequence ID" value="NZ_CP013236.1"/>
</dbReference>
<keyword evidence="2" id="KW-0354">Hemolysis</keyword>
<proteinExistence type="inferred from homology"/>
<keyword evidence="2" id="KW-0472">Membrane</keyword>
<dbReference type="InterPro" id="IPR003423">
    <property type="entry name" value="OMP_efflux"/>
</dbReference>
<comment type="function">
    <text evidence="2">CyaE is necessary for transport of calmodulin-sensitive adenylate cyclase-hemolysin (cyclolysin).</text>
</comment>
<evidence type="ECO:0000313" key="4">
    <source>
        <dbReference type="Proteomes" id="UP000074914"/>
    </source>
</evidence>
<keyword evidence="2" id="KW-0204">Cytolysis</keyword>
<sequence length="438" mass="47057">MMVSSAASHGCTEGPEATYTLLDVVENAMCHNPKTRAAWANVKAQAAQVGVAKAAYLPTLSGSVQAIKDKSTSQGTNVVPFYVASDSTYHNDTLTLNWVLYDFGLRSATVDNAEKMLISAMASQDNVLQTVFATAVKDYYAALVAQKNIQATIDIETDAKHVLEAAVVRVQKGVAAISDQLQAKTAYSQAVFNRNKAEGDWQSALGTLAIDMGQRPDGSVVLIESDNAALPESELVQSVGELLQSAQKVHPSLIAARADVEAAQANEQMIRAQGRPSISMVGRYNANNQSQSSGVGQPYIGANGRDRYIGVQVDIPFFEGFSRTYKIRTAQAQVEGKEANLADAELQVAVNVWTSYQSLKVSAENLHTSQDILDSAHDAFKAAESRYQKGVANILEVLTTQTALANAQQQRIQAIASWQNARIQLAASVGNLNLSTMR</sequence>
<dbReference type="EMBL" id="CP013236">
    <property type="protein sequence ID" value="AMP15764.1"/>
    <property type="molecule type" value="Genomic_DNA"/>
</dbReference>
<comment type="subcellular location">
    <subcellularLocation>
        <location evidence="2">Cell outer membrane</location>
        <topology evidence="2">Peripheral membrane protein</topology>
    </subcellularLocation>
</comment>
<dbReference type="Gene3D" id="1.20.1600.10">
    <property type="entry name" value="Outer membrane efflux proteins (OEP)"/>
    <property type="match status" value="1"/>
</dbReference>
<organism evidence="3 4">
    <name type="scientific">Collimonas pratensis</name>
    <dbReference type="NCBI Taxonomy" id="279113"/>
    <lineage>
        <taxon>Bacteria</taxon>
        <taxon>Pseudomonadati</taxon>
        <taxon>Pseudomonadota</taxon>
        <taxon>Betaproteobacteria</taxon>
        <taxon>Burkholderiales</taxon>
        <taxon>Oxalobacteraceae</taxon>
        <taxon>Collimonas</taxon>
    </lineage>
</organism>
<dbReference type="InterPro" id="IPR010131">
    <property type="entry name" value="MdtP/NodT-like"/>
</dbReference>
<comment type="similarity">
    <text evidence="1 2">Belongs to the outer membrane factor (OMF) (TC 1.B.17) family.</text>
</comment>
<gene>
    <name evidence="3" type="ORF">CPter291_3529</name>
</gene>
<dbReference type="InterPro" id="IPR028351">
    <property type="entry name" value="CyaE"/>
</dbReference>
<dbReference type="Proteomes" id="UP000074914">
    <property type="component" value="Chromosome"/>
</dbReference>
<dbReference type="PANTHER" id="PTHR30203:SF29">
    <property type="entry name" value="PROTEIN CYAE"/>
    <property type="match status" value="1"/>
</dbReference>
<reference evidence="3 4" key="1">
    <citation type="submission" date="2015-11" db="EMBL/GenBank/DDBJ databases">
        <title>Exploring the genomic traits of fungus-feeding bacterial genus Collimonas.</title>
        <authorList>
            <person name="Song C."/>
            <person name="Schmidt R."/>
            <person name="de Jager V."/>
            <person name="Krzyzanowska D."/>
            <person name="Jongedijk E."/>
            <person name="Cankar K."/>
            <person name="Beekwilder J."/>
            <person name="van Veen A."/>
            <person name="de Boer W."/>
            <person name="van Veen J.A."/>
            <person name="Garbeva P."/>
        </authorList>
    </citation>
    <scope>NUCLEOTIDE SEQUENCE [LARGE SCALE GENOMIC DNA]</scope>
    <source>
        <strain evidence="3 4">Ter291</strain>
    </source>
</reference>
<keyword evidence="2" id="KW-0813">Transport</keyword>
<keyword evidence="2" id="KW-0998">Cell outer membrane</keyword>
<accession>A0ABN4MCZ4</accession>
<evidence type="ECO:0000256" key="2">
    <source>
        <dbReference type="PIRNR" id="PIRNR001892"/>
    </source>
</evidence>
<protein>
    <recommendedName>
        <fullName evidence="2">Protein CyaE</fullName>
    </recommendedName>
</protein>
<dbReference type="SUPFAM" id="SSF56954">
    <property type="entry name" value="Outer membrane efflux proteins (OEP)"/>
    <property type="match status" value="1"/>
</dbReference>
<dbReference type="Pfam" id="PF02321">
    <property type="entry name" value="OEP"/>
    <property type="match status" value="2"/>
</dbReference>
<evidence type="ECO:0000256" key="1">
    <source>
        <dbReference type="ARBA" id="ARBA00007613"/>
    </source>
</evidence>
<name>A0ABN4MCZ4_9BURK</name>
<dbReference type="PIRSF" id="PIRSF001892">
    <property type="entry name" value="CyaE"/>
    <property type="match status" value="1"/>
</dbReference>
<keyword evidence="4" id="KW-1185">Reference proteome</keyword>
<evidence type="ECO:0000313" key="3">
    <source>
        <dbReference type="EMBL" id="AMP15764.1"/>
    </source>
</evidence>